<dbReference type="KEGG" id="mliy:RYJ27_01635"/>
<proteinExistence type="predicted"/>
<keyword evidence="1" id="KW-0472">Membrane</keyword>
<evidence type="ECO:0000313" key="3">
    <source>
        <dbReference type="Proteomes" id="UP001329313"/>
    </source>
</evidence>
<protein>
    <submittedName>
        <fullName evidence="2">Uncharacterized protein</fullName>
    </submittedName>
</protein>
<gene>
    <name evidence="2" type="ORF">RYJ27_01635</name>
</gene>
<organism evidence="2 3">
    <name type="scientific">Microbacterium limosum</name>
    <dbReference type="NCBI Taxonomy" id="3079935"/>
    <lineage>
        <taxon>Bacteria</taxon>
        <taxon>Bacillati</taxon>
        <taxon>Actinomycetota</taxon>
        <taxon>Actinomycetes</taxon>
        <taxon>Micrococcales</taxon>
        <taxon>Microbacteriaceae</taxon>
        <taxon>Microbacterium</taxon>
    </lineage>
</organism>
<evidence type="ECO:0000256" key="1">
    <source>
        <dbReference type="SAM" id="Phobius"/>
    </source>
</evidence>
<keyword evidence="1" id="KW-0812">Transmembrane</keyword>
<reference evidence="2 3" key="1">
    <citation type="submission" date="2023-10" db="EMBL/GenBank/DDBJ databases">
        <title>Y20.</title>
        <authorList>
            <person name="Zhang G."/>
            <person name="Ding Y."/>
        </authorList>
    </citation>
    <scope>NUCLEOTIDE SEQUENCE [LARGE SCALE GENOMIC DNA]</scope>
    <source>
        <strain evidence="2 3">Y20</strain>
    </source>
</reference>
<dbReference type="EMBL" id="CP137080">
    <property type="protein sequence ID" value="WOQ69965.1"/>
    <property type="molecule type" value="Genomic_DNA"/>
</dbReference>
<dbReference type="RefSeq" id="WP_330171059.1">
    <property type="nucleotide sequence ID" value="NZ_CP137080.1"/>
</dbReference>
<name>A0AAU0MH82_9MICO</name>
<keyword evidence="3" id="KW-1185">Reference proteome</keyword>
<feature type="transmembrane region" description="Helical" evidence="1">
    <location>
        <begin position="18"/>
        <end position="40"/>
    </location>
</feature>
<dbReference type="AlphaFoldDB" id="A0AAU0MH82"/>
<keyword evidence="1" id="KW-1133">Transmembrane helix</keyword>
<dbReference type="Proteomes" id="UP001329313">
    <property type="component" value="Chromosome"/>
</dbReference>
<sequence length="44" mass="4887">MSEQQAQSDRKKWTARRVIVLALVMAGAGTAAYWVSYLVFVNLG</sequence>
<accession>A0AAU0MH82</accession>
<evidence type="ECO:0000313" key="2">
    <source>
        <dbReference type="EMBL" id="WOQ69965.1"/>
    </source>
</evidence>